<dbReference type="GO" id="GO:0062193">
    <property type="term" value="F:D-ribose pyranase activity"/>
    <property type="evidence" value="ECO:0007669"/>
    <property type="project" value="UniProtKB-EC"/>
</dbReference>
<comment type="similarity">
    <text evidence="6">Belongs to the RbsD / FucU family. RbsD subfamily.</text>
</comment>
<keyword evidence="8" id="KW-1185">Reference proteome</keyword>
<feature type="binding site" evidence="6">
    <location>
        <begin position="128"/>
        <end position="130"/>
    </location>
    <ligand>
        <name>substrate</name>
    </ligand>
</feature>
<dbReference type="EC" id="5.4.99.62" evidence="2 6"/>
<comment type="function">
    <text evidence="6">Catalyzes the interconversion of beta-pyran and beta-furan forms of D-ribose.</text>
</comment>
<dbReference type="InterPro" id="IPR023750">
    <property type="entry name" value="RbsD-like_sf"/>
</dbReference>
<keyword evidence="5 6" id="KW-0119">Carbohydrate metabolism</keyword>
<sequence length="139" mass="15598">MKKGKLINSELSYTIAKMGHTDTIAISDSGLPISKEVDRIDLALTKGIPSFIETLDIVLEELKIEEITIAEEIEKANPKIYSEIINRINYLENIEGSKIKINKISHESFKKETKNCVAVIRTGEFTPYANIILKSSVVF</sequence>
<dbReference type="GO" id="GO:0048029">
    <property type="term" value="F:monosaccharide binding"/>
    <property type="evidence" value="ECO:0007669"/>
    <property type="project" value="InterPro"/>
</dbReference>
<dbReference type="EMBL" id="JANJZL010000003">
    <property type="protein sequence ID" value="MCR2043705.1"/>
    <property type="molecule type" value="Genomic_DNA"/>
</dbReference>
<evidence type="ECO:0000313" key="8">
    <source>
        <dbReference type="Proteomes" id="UP001142078"/>
    </source>
</evidence>
<evidence type="ECO:0000313" key="7">
    <source>
        <dbReference type="EMBL" id="MCR2043705.1"/>
    </source>
</evidence>
<comment type="subunit">
    <text evidence="6">Homodecamer.</text>
</comment>
<keyword evidence="3 6" id="KW-0963">Cytoplasm</keyword>
<feature type="binding site" evidence="6">
    <location>
        <position position="28"/>
    </location>
    <ligand>
        <name>substrate</name>
    </ligand>
</feature>
<dbReference type="Gene3D" id="3.40.1650.10">
    <property type="entry name" value="RbsD-like domain"/>
    <property type="match status" value="1"/>
</dbReference>
<dbReference type="PANTHER" id="PTHR37831">
    <property type="entry name" value="D-RIBOSE PYRANASE"/>
    <property type="match status" value="1"/>
</dbReference>
<accession>A0A9X2MIH1</accession>
<protein>
    <recommendedName>
        <fullName evidence="2 6">D-ribose pyranase</fullName>
        <ecNumber evidence="2 6">5.4.99.62</ecNumber>
    </recommendedName>
</protein>
<comment type="catalytic activity">
    <reaction evidence="1 6">
        <text>beta-D-ribopyranose = beta-D-ribofuranose</text>
        <dbReference type="Rhea" id="RHEA:25432"/>
        <dbReference type="ChEBI" id="CHEBI:27476"/>
        <dbReference type="ChEBI" id="CHEBI:47002"/>
        <dbReference type="EC" id="5.4.99.62"/>
    </reaction>
</comment>
<evidence type="ECO:0000256" key="6">
    <source>
        <dbReference type="HAMAP-Rule" id="MF_01661"/>
    </source>
</evidence>
<gene>
    <name evidence="6 7" type="primary">rbsD</name>
    <name evidence="7" type="ORF">NSA23_06180</name>
</gene>
<comment type="subcellular location">
    <subcellularLocation>
        <location evidence="6">Cytoplasm</location>
    </subcellularLocation>
</comment>
<organism evidence="7 8">
    <name type="scientific">Anaerosalibacter massiliensis</name>
    <dbReference type="NCBI Taxonomy" id="1347392"/>
    <lineage>
        <taxon>Bacteria</taxon>
        <taxon>Bacillati</taxon>
        <taxon>Bacillota</taxon>
        <taxon>Tissierellia</taxon>
        <taxon>Tissierellales</taxon>
        <taxon>Sporanaerobacteraceae</taxon>
        <taxon>Anaerosalibacter</taxon>
    </lineage>
</organism>
<dbReference type="GO" id="GO:0005829">
    <property type="term" value="C:cytosol"/>
    <property type="evidence" value="ECO:0007669"/>
    <property type="project" value="TreeGrafter"/>
</dbReference>
<dbReference type="Pfam" id="PF05025">
    <property type="entry name" value="RbsD_FucU"/>
    <property type="match status" value="1"/>
</dbReference>
<dbReference type="GO" id="GO:0019303">
    <property type="term" value="P:D-ribose catabolic process"/>
    <property type="evidence" value="ECO:0007669"/>
    <property type="project" value="UniProtKB-UniRule"/>
</dbReference>
<evidence type="ECO:0000256" key="4">
    <source>
        <dbReference type="ARBA" id="ARBA00023235"/>
    </source>
</evidence>
<dbReference type="HAMAP" id="MF_01661">
    <property type="entry name" value="D_rib_pyranase"/>
    <property type="match status" value="1"/>
</dbReference>
<dbReference type="Proteomes" id="UP001142078">
    <property type="component" value="Unassembled WGS sequence"/>
</dbReference>
<dbReference type="SUPFAM" id="SSF102546">
    <property type="entry name" value="RbsD-like"/>
    <property type="match status" value="1"/>
</dbReference>
<dbReference type="AlphaFoldDB" id="A0A9X2MIH1"/>
<keyword evidence="4 6" id="KW-0413">Isomerase</keyword>
<feature type="binding site" evidence="6">
    <location>
        <position position="106"/>
    </location>
    <ligand>
        <name>substrate</name>
    </ligand>
</feature>
<name>A0A9X2MIH1_9FIRM</name>
<dbReference type="NCBIfam" id="NF008761">
    <property type="entry name" value="PRK11797.1"/>
    <property type="match status" value="1"/>
</dbReference>
<dbReference type="InterPro" id="IPR007721">
    <property type="entry name" value="RbsD_FucU"/>
</dbReference>
<reference evidence="7" key="1">
    <citation type="submission" date="2022-07" db="EMBL/GenBank/DDBJ databases">
        <title>Enhanced cultured diversity of the mouse gut microbiota enables custom-made synthetic communities.</title>
        <authorList>
            <person name="Afrizal A."/>
        </authorList>
    </citation>
    <scope>NUCLEOTIDE SEQUENCE</scope>
    <source>
        <strain evidence="7">DSM 29482</strain>
    </source>
</reference>
<evidence type="ECO:0000256" key="5">
    <source>
        <dbReference type="ARBA" id="ARBA00023277"/>
    </source>
</evidence>
<evidence type="ECO:0000256" key="1">
    <source>
        <dbReference type="ARBA" id="ARBA00000223"/>
    </source>
</evidence>
<dbReference type="PANTHER" id="PTHR37831:SF1">
    <property type="entry name" value="D-RIBOSE PYRANASE"/>
    <property type="match status" value="1"/>
</dbReference>
<evidence type="ECO:0000256" key="3">
    <source>
        <dbReference type="ARBA" id="ARBA00022490"/>
    </source>
</evidence>
<dbReference type="InterPro" id="IPR023064">
    <property type="entry name" value="D-ribose_pyranase"/>
</dbReference>
<proteinExistence type="inferred from homology"/>
<evidence type="ECO:0000256" key="2">
    <source>
        <dbReference type="ARBA" id="ARBA00012862"/>
    </source>
</evidence>
<comment type="pathway">
    <text evidence="6">Carbohydrate metabolism; D-ribose degradation; D-ribose 5-phosphate from beta-D-ribopyranose: step 1/2.</text>
</comment>
<dbReference type="RefSeq" id="WP_042680313.1">
    <property type="nucleotide sequence ID" value="NZ_CABKTM010000019.1"/>
</dbReference>
<feature type="active site" description="Proton donor" evidence="6">
    <location>
        <position position="20"/>
    </location>
</feature>
<dbReference type="OrthoDB" id="9805009at2"/>
<dbReference type="GO" id="GO:0016872">
    <property type="term" value="F:intramolecular lyase activity"/>
    <property type="evidence" value="ECO:0007669"/>
    <property type="project" value="UniProtKB-UniRule"/>
</dbReference>
<comment type="caution">
    <text evidence="7">The sequence shown here is derived from an EMBL/GenBank/DDBJ whole genome shotgun (WGS) entry which is preliminary data.</text>
</comment>